<organism evidence="2">
    <name type="scientific">uncultured Quadrisphaera sp</name>
    <dbReference type="NCBI Taxonomy" id="904978"/>
    <lineage>
        <taxon>Bacteria</taxon>
        <taxon>Bacillati</taxon>
        <taxon>Actinomycetota</taxon>
        <taxon>Actinomycetes</taxon>
        <taxon>Kineosporiales</taxon>
        <taxon>Kineosporiaceae</taxon>
        <taxon>Quadrisphaera</taxon>
        <taxon>environmental samples</taxon>
    </lineage>
</organism>
<sequence>MDPVDQLVVVLSTLAGLVAVAVLLFVIRVVALVRHGGAFDCSWRRVEAASSGAPEGADAASRWALGVAHVGSDALEWWRVFSLSPRPRSTWHRSALEVLERRSPHPGEAPVLFSGAMVVRCAQREDGTDRQPFELAMSPDAYTGFASWLESSPPRDRGGVM</sequence>
<protein>
    <submittedName>
        <fullName evidence="2">Putative secreted/membrane protein</fullName>
    </submittedName>
</protein>
<keyword evidence="1" id="KW-1133">Transmembrane helix</keyword>
<feature type="transmembrane region" description="Helical" evidence="1">
    <location>
        <begin position="6"/>
        <end position="27"/>
    </location>
</feature>
<dbReference type="AlphaFoldDB" id="A0A6J4Q6P8"/>
<gene>
    <name evidence="2" type="ORF">AVDCRST_MAG35-2818</name>
</gene>
<accession>A0A6J4Q6P8</accession>
<name>A0A6J4Q6P8_9ACTN</name>
<reference evidence="2" key="1">
    <citation type="submission" date="2020-02" db="EMBL/GenBank/DDBJ databases">
        <authorList>
            <person name="Meier V. D."/>
        </authorList>
    </citation>
    <scope>NUCLEOTIDE SEQUENCE</scope>
    <source>
        <strain evidence="2">AVDCRST_MAG35</strain>
    </source>
</reference>
<proteinExistence type="predicted"/>
<keyword evidence="1" id="KW-0812">Transmembrane</keyword>
<evidence type="ECO:0000256" key="1">
    <source>
        <dbReference type="SAM" id="Phobius"/>
    </source>
</evidence>
<dbReference type="Pfam" id="PF10739">
    <property type="entry name" value="DUF2550"/>
    <property type="match status" value="1"/>
</dbReference>
<dbReference type="EMBL" id="CADCUY010000553">
    <property type="protein sequence ID" value="CAA9434399.1"/>
    <property type="molecule type" value="Genomic_DNA"/>
</dbReference>
<keyword evidence="1" id="KW-0472">Membrane</keyword>
<dbReference type="InterPro" id="IPR019675">
    <property type="entry name" value="DUF2550"/>
</dbReference>
<evidence type="ECO:0000313" key="2">
    <source>
        <dbReference type="EMBL" id="CAA9434399.1"/>
    </source>
</evidence>